<dbReference type="KEGG" id="hyf:DTO96_102415"/>
<dbReference type="Proteomes" id="UP000252182">
    <property type="component" value="Chromosome"/>
</dbReference>
<name>A0A345DE72_9BURK</name>
<protein>
    <submittedName>
        <fullName evidence="1">Uncharacterized protein</fullName>
    </submittedName>
</protein>
<dbReference type="AlphaFoldDB" id="A0A345DE72"/>
<gene>
    <name evidence="1" type="ORF">DTO96_102415</name>
</gene>
<organism evidence="1 2">
    <name type="scientific">Ephemeroptericola cinctiostellae</name>
    <dbReference type="NCBI Taxonomy" id="2268024"/>
    <lineage>
        <taxon>Bacteria</taxon>
        <taxon>Pseudomonadati</taxon>
        <taxon>Pseudomonadota</taxon>
        <taxon>Betaproteobacteria</taxon>
        <taxon>Burkholderiales</taxon>
        <taxon>Burkholderiaceae</taxon>
        <taxon>Ephemeroptericola</taxon>
    </lineage>
</organism>
<sequence length="174" mass="19183">MIRGVFAPRMPKKQCDELALSYHSALFRLSQGLGDEKDLWALSAMMEMVAIGLEMSRLSQALKDQGLATLRDTISGLMRAVWRGHDGKSWGLDGDTLQLMRDIVTEHDKQVASAAHAEVEVWVSEAYRRASGKGVFAIDVDGDVRNILDVPADSVFLTALKNNKNNVRVDGVRA</sequence>
<evidence type="ECO:0000313" key="1">
    <source>
        <dbReference type="EMBL" id="AXF86660.1"/>
    </source>
</evidence>
<keyword evidence="2" id="KW-1185">Reference proteome</keyword>
<proteinExistence type="predicted"/>
<reference evidence="2" key="1">
    <citation type="submission" date="2018-07" db="EMBL/GenBank/DDBJ databases">
        <authorList>
            <person name="Kim H."/>
        </authorList>
    </citation>
    <scope>NUCLEOTIDE SEQUENCE [LARGE SCALE GENOMIC DNA]</scope>
    <source>
        <strain evidence="2">F02</strain>
    </source>
</reference>
<accession>A0A345DE72</accession>
<dbReference type="EMBL" id="CP031124">
    <property type="protein sequence ID" value="AXF86660.1"/>
    <property type="molecule type" value="Genomic_DNA"/>
</dbReference>
<evidence type="ECO:0000313" key="2">
    <source>
        <dbReference type="Proteomes" id="UP000252182"/>
    </source>
</evidence>